<dbReference type="PROSITE" id="PS50850">
    <property type="entry name" value="MFS"/>
    <property type="match status" value="1"/>
</dbReference>
<dbReference type="RefSeq" id="WP_336436713.1">
    <property type="nucleotide sequence ID" value="NZ_JBAWKS010000002.1"/>
</dbReference>
<keyword evidence="10 11" id="KW-0472">Membrane</keyword>
<dbReference type="NCBIfam" id="TIGR01272">
    <property type="entry name" value="gluP"/>
    <property type="match status" value="1"/>
</dbReference>
<feature type="transmembrane region" description="Helical" evidence="11">
    <location>
        <begin position="76"/>
        <end position="94"/>
    </location>
</feature>
<evidence type="ECO:0000256" key="10">
    <source>
        <dbReference type="ARBA" id="ARBA00023136"/>
    </source>
</evidence>
<dbReference type="InterPro" id="IPR036259">
    <property type="entry name" value="MFS_trans_sf"/>
</dbReference>
<keyword evidence="14" id="KW-1185">Reference proteome</keyword>
<dbReference type="SUPFAM" id="SSF103473">
    <property type="entry name" value="MFS general substrate transporter"/>
    <property type="match status" value="1"/>
</dbReference>
<proteinExistence type="inferred from homology"/>
<keyword evidence="5" id="KW-1003">Cell membrane</keyword>
<feature type="domain" description="Major facilitator superfamily (MFS) profile" evidence="12">
    <location>
        <begin position="10"/>
        <end position="393"/>
    </location>
</feature>
<evidence type="ECO:0000256" key="1">
    <source>
        <dbReference type="ARBA" id="ARBA00003321"/>
    </source>
</evidence>
<feature type="transmembrane region" description="Helical" evidence="11">
    <location>
        <begin position="47"/>
        <end position="69"/>
    </location>
</feature>
<gene>
    <name evidence="13" type="ORF">WAE96_19145</name>
</gene>
<comment type="similarity">
    <text evidence="3">Belongs to the major facilitator superfamily. FHS transporter (TC 2.A.1.7) family.</text>
</comment>
<keyword evidence="9 11" id="KW-1133">Transmembrane helix</keyword>
<protein>
    <submittedName>
        <fullName evidence="13">Sugar MFS transporter</fullName>
    </submittedName>
</protein>
<sequence length="402" mass="43409">MAKQINQTMAFYAMTSLFFIWGFITALNDILIPFLKAEFSLSYTQAMLVQFCFFGAYFLVSPLAGRVVAKFGYRNGVFIGLSTLALGCLLFIPAASIKEYALFLAALFVLAGGITVLQVSANPYVNCLGDEKHAASRLNLAQAINSLGHTAGPLFGTYFILSTTSQNAGAEQVQLPYFLIALAAITIACSFKFIELPKLDFEEQTSAQAKESIWQHKHLVLGALGIFLYVGAEVSIGGFLVNYFESPEIGGLTTAQAGHMVAYYWGGAMIGRFIGSALMRQFSPSYVLAFNAIMAVVLLIVTVFSSGKIAMWSVLAVGFFNSIMFPTIFSLAIRGLGQLTAKGSGLLCQAIVGGAVFPIIQAVVADAFSVQLSFLVPVLAYLYIVFFAISQHRVRAHKELPA</sequence>
<keyword evidence="8 11" id="KW-0812">Transmembrane</keyword>
<evidence type="ECO:0000256" key="9">
    <source>
        <dbReference type="ARBA" id="ARBA00022989"/>
    </source>
</evidence>
<feature type="transmembrane region" description="Helical" evidence="11">
    <location>
        <begin position="12"/>
        <end position="35"/>
    </location>
</feature>
<keyword evidence="7" id="KW-0762">Sugar transport</keyword>
<evidence type="ECO:0000256" key="2">
    <source>
        <dbReference type="ARBA" id="ARBA00004429"/>
    </source>
</evidence>
<evidence type="ECO:0000256" key="6">
    <source>
        <dbReference type="ARBA" id="ARBA00022519"/>
    </source>
</evidence>
<dbReference type="Proteomes" id="UP001382455">
    <property type="component" value="Unassembled WGS sequence"/>
</dbReference>
<keyword evidence="6" id="KW-0997">Cell inner membrane</keyword>
<evidence type="ECO:0000256" key="7">
    <source>
        <dbReference type="ARBA" id="ARBA00022597"/>
    </source>
</evidence>
<evidence type="ECO:0000256" key="11">
    <source>
        <dbReference type="SAM" id="Phobius"/>
    </source>
</evidence>
<comment type="caution">
    <text evidence="13">The sequence shown here is derived from an EMBL/GenBank/DDBJ whole genome shotgun (WGS) entry which is preliminary data.</text>
</comment>
<organism evidence="13 14">
    <name type="scientific">Pseudoalteromonas spongiae</name>
    <dbReference type="NCBI Taxonomy" id="298657"/>
    <lineage>
        <taxon>Bacteria</taxon>
        <taxon>Pseudomonadati</taxon>
        <taxon>Pseudomonadota</taxon>
        <taxon>Gammaproteobacteria</taxon>
        <taxon>Alteromonadales</taxon>
        <taxon>Pseudoalteromonadaceae</taxon>
        <taxon>Pseudoalteromonas</taxon>
    </lineage>
</organism>
<feature type="transmembrane region" description="Helical" evidence="11">
    <location>
        <begin position="140"/>
        <end position="161"/>
    </location>
</feature>
<evidence type="ECO:0000259" key="12">
    <source>
        <dbReference type="PROSITE" id="PS50850"/>
    </source>
</evidence>
<feature type="transmembrane region" description="Helical" evidence="11">
    <location>
        <begin position="345"/>
        <end position="364"/>
    </location>
</feature>
<dbReference type="InterPro" id="IPR050375">
    <property type="entry name" value="MFS_TsgA-like"/>
</dbReference>
<evidence type="ECO:0000313" key="14">
    <source>
        <dbReference type="Proteomes" id="UP001382455"/>
    </source>
</evidence>
<dbReference type="Gene3D" id="1.20.1250.20">
    <property type="entry name" value="MFS general substrate transporter like domains"/>
    <property type="match status" value="2"/>
</dbReference>
<feature type="transmembrane region" description="Helical" evidence="11">
    <location>
        <begin position="370"/>
        <end position="389"/>
    </location>
</feature>
<feature type="transmembrane region" description="Helical" evidence="11">
    <location>
        <begin position="173"/>
        <end position="194"/>
    </location>
</feature>
<evidence type="ECO:0000256" key="3">
    <source>
        <dbReference type="ARBA" id="ARBA00009120"/>
    </source>
</evidence>
<dbReference type="InterPro" id="IPR011701">
    <property type="entry name" value="MFS"/>
</dbReference>
<keyword evidence="4" id="KW-0813">Transport</keyword>
<reference evidence="13 14" key="1">
    <citation type="submission" date="2023-12" db="EMBL/GenBank/DDBJ databases">
        <title>Friends and Foes: Symbiotic and Algicidal bacterial influence on Karenia brevis blooms.</title>
        <authorList>
            <person name="Fei C."/>
            <person name="Mohamed A.R."/>
            <person name="Booker A."/>
            <person name="Arshad M."/>
            <person name="Klass S."/>
            <person name="Ahn S."/>
            <person name="Gilbert P.M."/>
            <person name="Heil C.A."/>
            <person name="Martinez J.M."/>
            <person name="Amin S.A."/>
        </authorList>
    </citation>
    <scope>NUCLEOTIDE SEQUENCE [LARGE SCALE GENOMIC DNA]</scope>
    <source>
        <strain evidence="13 14">CE15</strain>
    </source>
</reference>
<feature type="transmembrane region" description="Helical" evidence="11">
    <location>
        <begin position="100"/>
        <end position="119"/>
    </location>
</feature>
<feature type="transmembrane region" description="Helical" evidence="11">
    <location>
        <begin position="261"/>
        <end position="279"/>
    </location>
</feature>
<accession>A0ABU8EYI8</accession>
<dbReference type="EMBL" id="JBAWKS010000002">
    <property type="protein sequence ID" value="MEI4551800.1"/>
    <property type="molecule type" value="Genomic_DNA"/>
</dbReference>
<feature type="transmembrane region" description="Helical" evidence="11">
    <location>
        <begin position="286"/>
        <end position="304"/>
    </location>
</feature>
<evidence type="ECO:0000256" key="4">
    <source>
        <dbReference type="ARBA" id="ARBA00022448"/>
    </source>
</evidence>
<comment type="subcellular location">
    <subcellularLocation>
        <location evidence="2">Cell inner membrane</location>
        <topology evidence="2">Multi-pass membrane protein</topology>
    </subcellularLocation>
</comment>
<evidence type="ECO:0000313" key="13">
    <source>
        <dbReference type="EMBL" id="MEI4551800.1"/>
    </source>
</evidence>
<evidence type="ECO:0000256" key="5">
    <source>
        <dbReference type="ARBA" id="ARBA00022475"/>
    </source>
</evidence>
<dbReference type="InterPro" id="IPR005964">
    <property type="entry name" value="Glc/Gal_transptr_bac"/>
</dbReference>
<dbReference type="InterPro" id="IPR020846">
    <property type="entry name" value="MFS_dom"/>
</dbReference>
<name>A0ABU8EYI8_9GAMM</name>
<dbReference type="Pfam" id="PF07690">
    <property type="entry name" value="MFS_1"/>
    <property type="match status" value="1"/>
</dbReference>
<dbReference type="PANTHER" id="PTHR43702">
    <property type="entry name" value="L-FUCOSE-PROTON SYMPORTER"/>
    <property type="match status" value="1"/>
</dbReference>
<dbReference type="PANTHER" id="PTHR43702:SF3">
    <property type="entry name" value="PROTEIN TSGA"/>
    <property type="match status" value="1"/>
</dbReference>
<comment type="function">
    <text evidence="1">Intake of glucose and galactose.</text>
</comment>
<evidence type="ECO:0000256" key="8">
    <source>
        <dbReference type="ARBA" id="ARBA00022692"/>
    </source>
</evidence>
<feature type="transmembrane region" description="Helical" evidence="11">
    <location>
        <begin position="219"/>
        <end position="241"/>
    </location>
</feature>
<dbReference type="CDD" id="cd17394">
    <property type="entry name" value="MFS_FucP_like"/>
    <property type="match status" value="1"/>
</dbReference>
<feature type="transmembrane region" description="Helical" evidence="11">
    <location>
        <begin position="310"/>
        <end position="333"/>
    </location>
</feature>